<dbReference type="InterPro" id="IPR036420">
    <property type="entry name" value="BRCT_dom_sf"/>
</dbReference>
<feature type="coiled-coil region" evidence="1">
    <location>
        <begin position="224"/>
        <end position="251"/>
    </location>
</feature>
<feature type="chain" id="PRO_5041000514" evidence="3">
    <location>
        <begin position="23"/>
        <end position="278"/>
    </location>
</feature>
<dbReference type="PROSITE" id="PS50172">
    <property type="entry name" value="BRCT"/>
    <property type="match status" value="1"/>
</dbReference>
<feature type="domain" description="BRCT" evidence="4">
    <location>
        <begin position="143"/>
        <end position="222"/>
    </location>
</feature>
<keyword evidence="6" id="KW-1185">Reference proteome</keyword>
<keyword evidence="1" id="KW-0175">Coiled coil</keyword>
<feature type="region of interest" description="Disordered" evidence="2">
    <location>
        <begin position="21"/>
        <end position="123"/>
    </location>
</feature>
<dbReference type="Pfam" id="PF00533">
    <property type="entry name" value="BRCT"/>
    <property type="match status" value="1"/>
</dbReference>
<proteinExistence type="predicted"/>
<dbReference type="EMBL" id="BSXT01000493">
    <property type="protein sequence ID" value="GMF28686.1"/>
    <property type="molecule type" value="Genomic_DNA"/>
</dbReference>
<evidence type="ECO:0000313" key="5">
    <source>
        <dbReference type="EMBL" id="GMF28686.1"/>
    </source>
</evidence>
<dbReference type="SUPFAM" id="SSF52113">
    <property type="entry name" value="BRCT domain"/>
    <property type="match status" value="1"/>
</dbReference>
<dbReference type="OrthoDB" id="446168at2759"/>
<evidence type="ECO:0000259" key="4">
    <source>
        <dbReference type="PROSITE" id="PS50172"/>
    </source>
</evidence>
<name>A0A9W6UAZ0_9STRA</name>
<dbReference type="CDD" id="cd17748">
    <property type="entry name" value="BRCT_DNA_ligase_like"/>
    <property type="match status" value="1"/>
</dbReference>
<dbReference type="Gene3D" id="3.40.50.10190">
    <property type="entry name" value="BRCT domain"/>
    <property type="match status" value="1"/>
</dbReference>
<protein>
    <submittedName>
        <fullName evidence="5">Unnamed protein product</fullName>
    </submittedName>
</protein>
<dbReference type="SMART" id="SM00292">
    <property type="entry name" value="BRCT"/>
    <property type="match status" value="1"/>
</dbReference>
<feature type="compositionally biased region" description="Acidic residues" evidence="2">
    <location>
        <begin position="42"/>
        <end position="53"/>
    </location>
</feature>
<dbReference type="AlphaFoldDB" id="A0A9W6UAZ0"/>
<reference evidence="5" key="1">
    <citation type="submission" date="2023-04" db="EMBL/GenBank/DDBJ databases">
        <title>Phytophthora fragariaefolia NBRC 109709.</title>
        <authorList>
            <person name="Ichikawa N."/>
            <person name="Sato H."/>
            <person name="Tonouchi N."/>
        </authorList>
    </citation>
    <scope>NUCLEOTIDE SEQUENCE</scope>
    <source>
        <strain evidence="5">NBRC 109709</strain>
    </source>
</reference>
<evidence type="ECO:0000313" key="6">
    <source>
        <dbReference type="Proteomes" id="UP001165121"/>
    </source>
</evidence>
<dbReference type="InterPro" id="IPR001357">
    <property type="entry name" value="BRCT_dom"/>
</dbReference>
<evidence type="ECO:0000256" key="3">
    <source>
        <dbReference type="SAM" id="SignalP"/>
    </source>
</evidence>
<evidence type="ECO:0000256" key="1">
    <source>
        <dbReference type="SAM" id="Coils"/>
    </source>
</evidence>
<gene>
    <name evidence="5" type="ORF">Pfra01_000598300</name>
</gene>
<dbReference type="Proteomes" id="UP001165121">
    <property type="component" value="Unassembled WGS sequence"/>
</dbReference>
<feature type="signal peptide" evidence="3">
    <location>
        <begin position="1"/>
        <end position="22"/>
    </location>
</feature>
<keyword evidence="3" id="KW-0732">Signal</keyword>
<feature type="compositionally biased region" description="Basic and acidic residues" evidence="2">
    <location>
        <begin position="90"/>
        <end position="111"/>
    </location>
</feature>
<evidence type="ECO:0000256" key="2">
    <source>
        <dbReference type="SAM" id="MobiDB-lite"/>
    </source>
</evidence>
<accession>A0A9W6UAZ0</accession>
<organism evidence="5 6">
    <name type="scientific">Phytophthora fragariaefolia</name>
    <dbReference type="NCBI Taxonomy" id="1490495"/>
    <lineage>
        <taxon>Eukaryota</taxon>
        <taxon>Sar</taxon>
        <taxon>Stramenopiles</taxon>
        <taxon>Oomycota</taxon>
        <taxon>Peronosporomycetes</taxon>
        <taxon>Peronosporales</taxon>
        <taxon>Peronosporaceae</taxon>
        <taxon>Phytophthora</taxon>
    </lineage>
</organism>
<comment type="caution">
    <text evidence="5">The sequence shown here is derived from an EMBL/GenBank/DDBJ whole genome shotgun (WGS) entry which is preliminary data.</text>
</comment>
<sequence>MLHIYFILFYLVIYLLGPGAAARAEPEPTPPRRAKQQVVELSDSDEDAGVEMQEDAKPKKQPAQLKRLRRAVKEDSDEDEDMPEVVQPKAKKEVKKEVKKEAKKEAKKEVRSGAGPPADDDSETFVKQEGALRKVPAPCSGCLDGKTFAFSGVLENLSREDAVHLVKSCGGSVANSVTRATKFLVIGATLEQGGNVADGSKYKEAVSKNVRILTQNEFYNLITEAGAAQQAQDLAAEKAKAKAEAAGAKSASSKGKQKLNTCVGTWFLAQLVNVCDTD</sequence>